<dbReference type="InterPro" id="IPR001930">
    <property type="entry name" value="Peptidase_M1"/>
</dbReference>
<keyword evidence="10" id="KW-0862">Zinc</keyword>
<evidence type="ECO:0000313" key="16">
    <source>
        <dbReference type="Proteomes" id="UP000199312"/>
    </source>
</evidence>
<dbReference type="AlphaFoldDB" id="A0A1I6P1J0"/>
<evidence type="ECO:0000256" key="8">
    <source>
        <dbReference type="ARBA" id="ARBA00022723"/>
    </source>
</evidence>
<dbReference type="Gene3D" id="1.10.390.10">
    <property type="entry name" value="Neutral Protease Domain 2"/>
    <property type="match status" value="1"/>
</dbReference>
<dbReference type="InterPro" id="IPR014782">
    <property type="entry name" value="Peptidase_M1_dom"/>
</dbReference>
<keyword evidence="12" id="KW-0732">Signal</keyword>
<keyword evidence="16" id="KW-1185">Reference proteome</keyword>
<dbReference type="GO" id="GO:0005615">
    <property type="term" value="C:extracellular space"/>
    <property type="evidence" value="ECO:0007669"/>
    <property type="project" value="TreeGrafter"/>
</dbReference>
<dbReference type="InterPro" id="IPR016024">
    <property type="entry name" value="ARM-type_fold"/>
</dbReference>
<evidence type="ECO:0000256" key="9">
    <source>
        <dbReference type="ARBA" id="ARBA00022801"/>
    </source>
</evidence>
<evidence type="ECO:0000256" key="2">
    <source>
        <dbReference type="ARBA" id="ARBA00001947"/>
    </source>
</evidence>
<protein>
    <recommendedName>
        <fullName evidence="5">Aminopeptidase N</fullName>
        <ecNumber evidence="4">3.4.11.2</ecNumber>
    </recommendedName>
</protein>
<dbReference type="STRING" id="593133.SAMN04488006_0809"/>
<dbReference type="RefSeq" id="WP_090222926.1">
    <property type="nucleotide sequence ID" value="NZ_FOZP01000001.1"/>
</dbReference>
<comment type="catalytic activity">
    <reaction evidence="1">
        <text>Release of an N-terminal amino acid, Xaa-|-Yaa- from a peptide, amide or arylamide. Xaa is preferably Ala, but may be most amino acids including Pro (slow action). When a terminal hydrophobic residue is followed by a prolyl residue, the two may be released as an intact Xaa-Pro dipeptide.</text>
        <dbReference type="EC" id="3.4.11.2"/>
    </reaction>
</comment>
<dbReference type="Gene3D" id="1.25.10.10">
    <property type="entry name" value="Leucine-rich Repeat Variant"/>
    <property type="match status" value="1"/>
</dbReference>
<dbReference type="Pfam" id="PF17900">
    <property type="entry name" value="Peptidase_M1_N"/>
    <property type="match status" value="1"/>
</dbReference>
<sequence length="813" mass="94023">MKKIILAFIVLISVQIGAQNKVYQPEREKINDLVHTKLKVDFNFQKQQLNGEAWITLQPHFYPTNKVTLDAKSFEIKEVKVNNVKYGFNYSDNEITIELGKVYKKGEQYEVYVKYIAKPEEVTQKGSKSITDAKGLYFIDPNDEDPNKPTQIWTQGETESSSCWFPTIDSPNQKTTQEIYMTVPSKYITLSNGTLKSQTNNANGTRTDYWKMDQKHAPYLFFMGVGEFSVVKDTWKNINVDYYVEKEYENVAKDIFGNTPEMITFFSDITGIEYPWDKYSQIVVRDYVSGAMENTTAVVHAEDAQQKKGQLIDENEWEGTIAHELFHHWFGDLVTTESWANLTVNESFATYSVYLWFAHKYGKDRADAHMYQDVQTYLQSDSEDKNLVRFFYHDKEDMFDTVSYHKGNAILHMLRDILGDDAFFQGINLYLTEHKFGTAEAHDLRLALEKVSGKDLNWFFNQWYFGNGHIKMNVTYDYNTINNKVTVNIQQPGKVFKFPLTIDVYENVGVKSTYNVWVDSEQNSFTFPFNKLPKLINIDAKHILLAEISDKKNLENYIFQFNNAPHYLDRRLALEEIVKQQQNSKDAYETVIKALNDPYFEIRKIALENIDLFQKYNKKDAISKIEYLAQNDKSTRVQAAALKVLGKLLDPIYKPLFERGMDNPSYAITGASLTSLYLIDKTSAISNVNTLSEDVKESLADAITTIYISENNKEELPFIANHVLKGMFLSEDPKIQQLYNGAFKWIAESDNKDAINNLTNDFVKLGNQYKKYNFDKMAVNMLNQMVQMQLLSSNKNKDELMLILKTGIAKLLE</sequence>
<reference evidence="16" key="1">
    <citation type="submission" date="2016-10" db="EMBL/GenBank/DDBJ databases">
        <authorList>
            <person name="Varghese N."/>
            <person name="Submissions S."/>
        </authorList>
    </citation>
    <scope>NUCLEOTIDE SEQUENCE [LARGE SCALE GENOMIC DNA]</scope>
    <source>
        <strain evidence="16">DSM 24450</strain>
    </source>
</reference>
<feature type="signal peptide" evidence="12">
    <location>
        <begin position="1"/>
        <end position="18"/>
    </location>
</feature>
<evidence type="ECO:0000256" key="7">
    <source>
        <dbReference type="ARBA" id="ARBA00022670"/>
    </source>
</evidence>
<dbReference type="GO" id="GO:0008270">
    <property type="term" value="F:zinc ion binding"/>
    <property type="evidence" value="ECO:0007669"/>
    <property type="project" value="InterPro"/>
</dbReference>
<evidence type="ECO:0000256" key="3">
    <source>
        <dbReference type="ARBA" id="ARBA00010136"/>
    </source>
</evidence>
<keyword evidence="8" id="KW-0479">Metal-binding</keyword>
<dbReference type="EMBL" id="FOZP01000001">
    <property type="protein sequence ID" value="SFS34064.1"/>
    <property type="molecule type" value="Genomic_DNA"/>
</dbReference>
<feature type="chain" id="PRO_5011470855" description="Aminopeptidase N" evidence="12">
    <location>
        <begin position="19"/>
        <end position="813"/>
    </location>
</feature>
<evidence type="ECO:0000259" key="14">
    <source>
        <dbReference type="Pfam" id="PF17900"/>
    </source>
</evidence>
<dbReference type="Proteomes" id="UP000199312">
    <property type="component" value="Unassembled WGS sequence"/>
</dbReference>
<evidence type="ECO:0000256" key="12">
    <source>
        <dbReference type="SAM" id="SignalP"/>
    </source>
</evidence>
<dbReference type="InterPro" id="IPR042097">
    <property type="entry name" value="Aminopeptidase_N-like_N_sf"/>
</dbReference>
<dbReference type="InterPro" id="IPR045357">
    <property type="entry name" value="Aminopeptidase_N-like_N"/>
</dbReference>
<dbReference type="OrthoDB" id="100605at2"/>
<evidence type="ECO:0000256" key="4">
    <source>
        <dbReference type="ARBA" id="ARBA00012564"/>
    </source>
</evidence>
<keyword evidence="7" id="KW-0645">Protease</keyword>
<dbReference type="Gene3D" id="2.60.40.1730">
    <property type="entry name" value="tricorn interacting facor f3 domain"/>
    <property type="match status" value="1"/>
</dbReference>
<dbReference type="GO" id="GO:0005737">
    <property type="term" value="C:cytoplasm"/>
    <property type="evidence" value="ECO:0007669"/>
    <property type="project" value="TreeGrafter"/>
</dbReference>
<dbReference type="PRINTS" id="PR00756">
    <property type="entry name" value="ALADIPTASE"/>
</dbReference>
<dbReference type="Pfam" id="PF01433">
    <property type="entry name" value="Peptidase_M1"/>
    <property type="match status" value="1"/>
</dbReference>
<dbReference type="SUPFAM" id="SSF63737">
    <property type="entry name" value="Leukotriene A4 hydrolase N-terminal domain"/>
    <property type="match status" value="1"/>
</dbReference>
<evidence type="ECO:0000256" key="11">
    <source>
        <dbReference type="ARBA" id="ARBA00023049"/>
    </source>
</evidence>
<evidence type="ECO:0000256" key="5">
    <source>
        <dbReference type="ARBA" id="ARBA00015611"/>
    </source>
</evidence>
<comment type="similarity">
    <text evidence="3">Belongs to the peptidase M1 family.</text>
</comment>
<evidence type="ECO:0000256" key="6">
    <source>
        <dbReference type="ARBA" id="ARBA00022438"/>
    </source>
</evidence>
<accession>A0A1I6P1J0</accession>
<keyword evidence="6 15" id="KW-0031">Aminopeptidase</keyword>
<dbReference type="PANTHER" id="PTHR11533">
    <property type="entry name" value="PROTEASE M1 ZINC METALLOPROTEASE"/>
    <property type="match status" value="1"/>
</dbReference>
<comment type="cofactor">
    <cofactor evidence="2">
        <name>Zn(2+)</name>
        <dbReference type="ChEBI" id="CHEBI:29105"/>
    </cofactor>
</comment>
<dbReference type="PANTHER" id="PTHR11533:SF174">
    <property type="entry name" value="PUROMYCIN-SENSITIVE AMINOPEPTIDASE-RELATED"/>
    <property type="match status" value="1"/>
</dbReference>
<keyword evidence="11" id="KW-0482">Metalloprotease</keyword>
<evidence type="ECO:0000256" key="1">
    <source>
        <dbReference type="ARBA" id="ARBA00000098"/>
    </source>
</evidence>
<dbReference type="SUPFAM" id="SSF55486">
    <property type="entry name" value="Metalloproteases ('zincins'), catalytic domain"/>
    <property type="match status" value="1"/>
</dbReference>
<dbReference type="InterPro" id="IPR011989">
    <property type="entry name" value="ARM-like"/>
</dbReference>
<feature type="domain" description="Peptidase M1 membrane alanine aminopeptidase" evidence="13">
    <location>
        <begin position="258"/>
        <end position="463"/>
    </location>
</feature>
<evidence type="ECO:0000313" key="15">
    <source>
        <dbReference type="EMBL" id="SFS34064.1"/>
    </source>
</evidence>
<gene>
    <name evidence="15" type="ORF">SAMN04488006_0809</name>
</gene>
<dbReference type="GO" id="GO:0006508">
    <property type="term" value="P:proteolysis"/>
    <property type="evidence" value="ECO:0007669"/>
    <property type="project" value="UniProtKB-KW"/>
</dbReference>
<name>A0A1I6P1J0_9FLAO</name>
<evidence type="ECO:0000259" key="13">
    <source>
        <dbReference type="Pfam" id="PF01433"/>
    </source>
</evidence>
<dbReference type="GO" id="GO:0070006">
    <property type="term" value="F:metalloaminopeptidase activity"/>
    <property type="evidence" value="ECO:0007669"/>
    <property type="project" value="TreeGrafter"/>
</dbReference>
<dbReference type="SUPFAM" id="SSF48371">
    <property type="entry name" value="ARM repeat"/>
    <property type="match status" value="1"/>
</dbReference>
<dbReference type="GO" id="GO:0016020">
    <property type="term" value="C:membrane"/>
    <property type="evidence" value="ECO:0007669"/>
    <property type="project" value="TreeGrafter"/>
</dbReference>
<dbReference type="InterPro" id="IPR027268">
    <property type="entry name" value="Peptidase_M4/M1_CTD_sf"/>
</dbReference>
<dbReference type="GO" id="GO:0042277">
    <property type="term" value="F:peptide binding"/>
    <property type="evidence" value="ECO:0007669"/>
    <property type="project" value="TreeGrafter"/>
</dbReference>
<evidence type="ECO:0000256" key="10">
    <source>
        <dbReference type="ARBA" id="ARBA00022833"/>
    </source>
</evidence>
<dbReference type="InterPro" id="IPR050344">
    <property type="entry name" value="Peptidase_M1_aminopeptidases"/>
</dbReference>
<dbReference type="EC" id="3.4.11.2" evidence="4"/>
<dbReference type="GO" id="GO:0016285">
    <property type="term" value="F:alanyl aminopeptidase activity"/>
    <property type="evidence" value="ECO:0007669"/>
    <property type="project" value="UniProtKB-EC"/>
</dbReference>
<keyword evidence="9" id="KW-0378">Hydrolase</keyword>
<feature type="domain" description="Aminopeptidase N-like N-terminal" evidence="14">
    <location>
        <begin position="35"/>
        <end position="220"/>
    </location>
</feature>
<dbReference type="GO" id="GO:0043171">
    <property type="term" value="P:peptide catabolic process"/>
    <property type="evidence" value="ECO:0007669"/>
    <property type="project" value="TreeGrafter"/>
</dbReference>
<organism evidence="15 16">
    <name type="scientific">Lutibacter maritimus</name>
    <dbReference type="NCBI Taxonomy" id="593133"/>
    <lineage>
        <taxon>Bacteria</taxon>
        <taxon>Pseudomonadati</taxon>
        <taxon>Bacteroidota</taxon>
        <taxon>Flavobacteriia</taxon>
        <taxon>Flavobacteriales</taxon>
        <taxon>Flavobacteriaceae</taxon>
        <taxon>Lutibacter</taxon>
    </lineage>
</organism>
<dbReference type="CDD" id="cd09603">
    <property type="entry name" value="M1_APN_like"/>
    <property type="match status" value="1"/>
</dbReference>
<proteinExistence type="inferred from homology"/>